<keyword evidence="1" id="KW-0812">Transmembrane</keyword>
<accession>A0ABV3S1C1</accession>
<sequence>MKIIYIVLGIISFTIGTIAIWIPGLPTTGFYVLTAILWSKFSPRLENWLHSNRYYIKYVDEAVFDRQLPLKGRIIIYLITASMMAIPFFTTDMLWLKLVLPLTSLTQITAMESYYRGYLWRDGIPFTKNMKRAYSEN</sequence>
<feature type="transmembrane region" description="Helical" evidence="1">
    <location>
        <begin position="6"/>
        <end position="38"/>
    </location>
</feature>
<evidence type="ECO:0000313" key="2">
    <source>
        <dbReference type="EMBL" id="MEX0380111.1"/>
    </source>
</evidence>
<reference evidence="2 3" key="1">
    <citation type="submission" date="2024-07" db="EMBL/GenBank/DDBJ databases">
        <authorList>
            <person name="Yun M."/>
        </authorList>
    </citation>
    <scope>NUCLEOTIDE SEQUENCE [LARGE SCALE GENOMIC DNA]</scope>
    <source>
        <strain evidence="2 3">MS01</strain>
    </source>
</reference>
<keyword evidence="1" id="KW-1133">Transmembrane helix</keyword>
<protein>
    <submittedName>
        <fullName evidence="2">YbaN family protein</fullName>
    </submittedName>
</protein>
<name>A0ABV3S1C1_9LACO</name>
<gene>
    <name evidence="2" type="ORF">AB3K24_01920</name>
</gene>
<dbReference type="Proteomes" id="UP001556617">
    <property type="component" value="Unassembled WGS sequence"/>
</dbReference>
<dbReference type="Pfam" id="PF04304">
    <property type="entry name" value="DUF454"/>
    <property type="match status" value="1"/>
</dbReference>
<keyword evidence="1" id="KW-0472">Membrane</keyword>
<comment type="caution">
    <text evidence="2">The sequence shown here is derived from an EMBL/GenBank/DDBJ whole genome shotgun (WGS) entry which is preliminary data.</text>
</comment>
<dbReference type="PANTHER" id="PTHR35813:SF1">
    <property type="entry name" value="INNER MEMBRANE PROTEIN YBAN"/>
    <property type="match status" value="1"/>
</dbReference>
<proteinExistence type="predicted"/>
<keyword evidence="3" id="KW-1185">Reference proteome</keyword>
<dbReference type="PANTHER" id="PTHR35813">
    <property type="entry name" value="INNER MEMBRANE PROTEIN YBAN"/>
    <property type="match status" value="1"/>
</dbReference>
<evidence type="ECO:0000256" key="1">
    <source>
        <dbReference type="SAM" id="Phobius"/>
    </source>
</evidence>
<feature type="transmembrane region" description="Helical" evidence="1">
    <location>
        <begin position="74"/>
        <end position="96"/>
    </location>
</feature>
<evidence type="ECO:0000313" key="3">
    <source>
        <dbReference type="Proteomes" id="UP001556617"/>
    </source>
</evidence>
<dbReference type="RefSeq" id="WP_367973535.1">
    <property type="nucleotide sequence ID" value="NZ_JBFPEQ010000001.1"/>
</dbReference>
<dbReference type="EMBL" id="JBFPER010000001">
    <property type="protein sequence ID" value="MEX0380111.1"/>
    <property type="molecule type" value="Genomic_DNA"/>
</dbReference>
<dbReference type="InterPro" id="IPR007401">
    <property type="entry name" value="DUF454"/>
</dbReference>
<organism evidence="2 3">
    <name type="scientific">Leuconostoc aquikimchii</name>
    <dbReference type="NCBI Taxonomy" id="3236804"/>
    <lineage>
        <taxon>Bacteria</taxon>
        <taxon>Bacillati</taxon>
        <taxon>Bacillota</taxon>
        <taxon>Bacilli</taxon>
        <taxon>Lactobacillales</taxon>
        <taxon>Lactobacillaceae</taxon>
        <taxon>Leuconostoc</taxon>
    </lineage>
</organism>